<evidence type="ECO:0000256" key="6">
    <source>
        <dbReference type="ARBA" id="ARBA00022840"/>
    </source>
</evidence>
<dbReference type="CDD" id="cd03214">
    <property type="entry name" value="ABC_Iron-Siderophores_B12_Hemin"/>
    <property type="match status" value="1"/>
</dbReference>
<dbReference type="EMBL" id="CYXX01000040">
    <property type="protein sequence ID" value="CUN29805.1"/>
    <property type="molecule type" value="Genomic_DNA"/>
</dbReference>
<accession>A0A173VUL2</accession>
<keyword evidence="4" id="KW-0410">Iron transport</keyword>
<evidence type="ECO:0000256" key="4">
    <source>
        <dbReference type="ARBA" id="ARBA00022496"/>
    </source>
</evidence>
<protein>
    <submittedName>
        <fullName evidence="12">ABC transporter ATP-binding protein</fullName>
    </submittedName>
    <submittedName>
        <fullName evidence="11">Probable siderophore transport system ATP-binding protein YusV</fullName>
    </submittedName>
</protein>
<dbReference type="PANTHER" id="PTHR42771">
    <property type="entry name" value="IRON(3+)-HYDROXAMATE IMPORT ATP-BINDING PROTEIN FHUC"/>
    <property type="match status" value="1"/>
</dbReference>
<dbReference type="Proteomes" id="UP000285820">
    <property type="component" value="Unassembled WGS sequence"/>
</dbReference>
<dbReference type="FunFam" id="3.40.50.300:FF:000134">
    <property type="entry name" value="Iron-enterobactin ABC transporter ATP-binding protein"/>
    <property type="match status" value="1"/>
</dbReference>
<feature type="domain" description="ABC transporter" evidence="10">
    <location>
        <begin position="6"/>
        <end position="242"/>
    </location>
</feature>
<keyword evidence="7" id="KW-0408">Iron</keyword>
<evidence type="ECO:0000313" key="12">
    <source>
        <dbReference type="EMBL" id="RGR64222.1"/>
    </source>
</evidence>
<evidence type="ECO:0000313" key="14">
    <source>
        <dbReference type="Proteomes" id="UP000285820"/>
    </source>
</evidence>
<keyword evidence="8" id="KW-0406">Ion transport</keyword>
<dbReference type="AlphaFoldDB" id="A0A173VUL2"/>
<reference evidence="12 14" key="2">
    <citation type="submission" date="2018-08" db="EMBL/GenBank/DDBJ databases">
        <title>A genome reference for cultivated species of the human gut microbiota.</title>
        <authorList>
            <person name="Zou Y."/>
            <person name="Xue W."/>
            <person name="Luo G."/>
        </authorList>
    </citation>
    <scope>NUCLEOTIDE SEQUENCE [LARGE SCALE GENOMIC DNA]</scope>
    <source>
        <strain evidence="12 14">AF24-4</strain>
    </source>
</reference>
<evidence type="ECO:0000256" key="5">
    <source>
        <dbReference type="ARBA" id="ARBA00022741"/>
    </source>
</evidence>
<evidence type="ECO:0000259" key="10">
    <source>
        <dbReference type="PROSITE" id="PS50893"/>
    </source>
</evidence>
<gene>
    <name evidence="11" type="primary">yusV_2</name>
    <name evidence="12" type="ORF">DWY29_16135</name>
    <name evidence="11" type="ORF">ERS852444_03366</name>
</gene>
<dbReference type="RefSeq" id="WP_055171982.1">
    <property type="nucleotide sequence ID" value="NZ_CYXX01000040.1"/>
</dbReference>
<dbReference type="InterPro" id="IPR003593">
    <property type="entry name" value="AAA+_ATPase"/>
</dbReference>
<evidence type="ECO:0000256" key="7">
    <source>
        <dbReference type="ARBA" id="ARBA00023004"/>
    </source>
</evidence>
<dbReference type="EMBL" id="QRUN01000043">
    <property type="protein sequence ID" value="RGR64222.1"/>
    <property type="molecule type" value="Genomic_DNA"/>
</dbReference>
<dbReference type="PROSITE" id="PS50893">
    <property type="entry name" value="ABC_TRANSPORTER_2"/>
    <property type="match status" value="1"/>
</dbReference>
<dbReference type="GO" id="GO:0016887">
    <property type="term" value="F:ATP hydrolysis activity"/>
    <property type="evidence" value="ECO:0007669"/>
    <property type="project" value="InterPro"/>
</dbReference>
<dbReference type="InterPro" id="IPR003439">
    <property type="entry name" value="ABC_transporter-like_ATP-bd"/>
</dbReference>
<proteinExistence type="predicted"/>
<evidence type="ECO:0000313" key="13">
    <source>
        <dbReference type="Proteomes" id="UP000095453"/>
    </source>
</evidence>
<evidence type="ECO:0000256" key="2">
    <source>
        <dbReference type="ARBA" id="ARBA00022448"/>
    </source>
</evidence>
<dbReference type="Gene3D" id="3.40.50.300">
    <property type="entry name" value="P-loop containing nucleotide triphosphate hydrolases"/>
    <property type="match status" value="1"/>
</dbReference>
<dbReference type="PROSITE" id="PS00211">
    <property type="entry name" value="ABC_TRANSPORTER_1"/>
    <property type="match status" value="1"/>
</dbReference>
<dbReference type="Pfam" id="PF00005">
    <property type="entry name" value="ABC_tran"/>
    <property type="match status" value="1"/>
</dbReference>
<dbReference type="SMART" id="SM00382">
    <property type="entry name" value="AAA"/>
    <property type="match status" value="1"/>
</dbReference>
<dbReference type="InterPro" id="IPR017871">
    <property type="entry name" value="ABC_transporter-like_CS"/>
</dbReference>
<keyword evidence="5" id="KW-0547">Nucleotide-binding</keyword>
<organism evidence="11 13">
    <name type="scientific">Roseburia inulinivorans</name>
    <dbReference type="NCBI Taxonomy" id="360807"/>
    <lineage>
        <taxon>Bacteria</taxon>
        <taxon>Bacillati</taxon>
        <taxon>Bacillota</taxon>
        <taxon>Clostridia</taxon>
        <taxon>Lachnospirales</taxon>
        <taxon>Lachnospiraceae</taxon>
        <taxon>Roseburia</taxon>
    </lineage>
</organism>
<dbReference type="InterPro" id="IPR051535">
    <property type="entry name" value="Siderophore_ABC-ATPase"/>
</dbReference>
<dbReference type="GO" id="GO:0006826">
    <property type="term" value="P:iron ion transport"/>
    <property type="evidence" value="ECO:0007669"/>
    <property type="project" value="UniProtKB-KW"/>
</dbReference>
<dbReference type="SUPFAM" id="SSF52540">
    <property type="entry name" value="P-loop containing nucleoside triphosphate hydrolases"/>
    <property type="match status" value="1"/>
</dbReference>
<name>A0A173VUL2_9FIRM</name>
<dbReference type="GO" id="GO:0005886">
    <property type="term" value="C:plasma membrane"/>
    <property type="evidence" value="ECO:0007669"/>
    <property type="project" value="UniProtKB-SubCell"/>
</dbReference>
<keyword evidence="2" id="KW-0813">Transport</keyword>
<comment type="subcellular location">
    <subcellularLocation>
        <location evidence="1">Cell membrane</location>
        <topology evidence="1">Peripheral membrane protein</topology>
    </subcellularLocation>
</comment>
<dbReference type="Proteomes" id="UP000095453">
    <property type="component" value="Unassembled WGS sequence"/>
</dbReference>
<dbReference type="InterPro" id="IPR027417">
    <property type="entry name" value="P-loop_NTPase"/>
</dbReference>
<evidence type="ECO:0000256" key="1">
    <source>
        <dbReference type="ARBA" id="ARBA00004202"/>
    </source>
</evidence>
<dbReference type="GO" id="GO:0005524">
    <property type="term" value="F:ATP binding"/>
    <property type="evidence" value="ECO:0007669"/>
    <property type="project" value="UniProtKB-KW"/>
</dbReference>
<keyword evidence="9" id="KW-0472">Membrane</keyword>
<evidence type="ECO:0000256" key="3">
    <source>
        <dbReference type="ARBA" id="ARBA00022475"/>
    </source>
</evidence>
<keyword evidence="6 11" id="KW-0067">ATP-binding</keyword>
<evidence type="ECO:0000256" key="8">
    <source>
        <dbReference type="ARBA" id="ARBA00023065"/>
    </source>
</evidence>
<reference evidence="11 13" key="1">
    <citation type="submission" date="2015-09" db="EMBL/GenBank/DDBJ databases">
        <authorList>
            <consortium name="Pathogen Informatics"/>
        </authorList>
    </citation>
    <scope>NUCLEOTIDE SEQUENCE [LARGE SCALE GENOMIC DNA]</scope>
    <source>
        <strain evidence="11 13">2789STDY5608887</strain>
    </source>
</reference>
<keyword evidence="3" id="KW-1003">Cell membrane</keyword>
<evidence type="ECO:0000313" key="11">
    <source>
        <dbReference type="EMBL" id="CUN29805.1"/>
    </source>
</evidence>
<sequence>MNDHTLAAEYINAGYNHKTILSDVSVTIPQNKISVILGANGCGKSTLLKTFARLLAPQSGQMILDGKNVSEIPSRQMAKMLGLLPQSPVVPEGIRVMDLVSRGRFPYRQFLKSMTREDYAAVEEAMEIMGITELTDRAVEELSGGQRQRVWIALALAQQTDILLLDEPTTFLDIAYQIEILDMLTDLNRKHKTTIVMVLHDINLSARYADYLFAMKKGQLVAEGTPDEIITPELMEKVYGLACDVITDPVSQSPMVLPKGRHYASAAI</sequence>
<dbReference type="PANTHER" id="PTHR42771:SF2">
    <property type="entry name" value="IRON(3+)-HYDROXAMATE IMPORT ATP-BINDING PROTEIN FHUC"/>
    <property type="match status" value="1"/>
</dbReference>
<evidence type="ECO:0000256" key="9">
    <source>
        <dbReference type="ARBA" id="ARBA00023136"/>
    </source>
</evidence>